<evidence type="ECO:0000313" key="7">
    <source>
        <dbReference type="Proteomes" id="UP001597101"/>
    </source>
</evidence>
<gene>
    <name evidence="6" type="ORF">ACFQ14_01225</name>
</gene>
<dbReference type="RefSeq" id="WP_377210873.1">
    <property type="nucleotide sequence ID" value="NZ_JBHTJV010000002.1"/>
</dbReference>
<dbReference type="EC" id="4.1.2.21" evidence="6"/>
<comment type="pathway">
    <text evidence="1">Carbohydrate acid metabolism.</text>
</comment>
<dbReference type="NCBIfam" id="NF006600">
    <property type="entry name" value="PRK09140.1"/>
    <property type="match status" value="1"/>
</dbReference>
<dbReference type="GO" id="GO:0008674">
    <property type="term" value="F:2-dehydro-3-deoxy-6-phosphogalactonate aldolase activity"/>
    <property type="evidence" value="ECO:0007669"/>
    <property type="project" value="UniProtKB-EC"/>
</dbReference>
<keyword evidence="4 6" id="KW-0456">Lyase</keyword>
<dbReference type="Proteomes" id="UP001597101">
    <property type="component" value="Unassembled WGS sequence"/>
</dbReference>
<comment type="caution">
    <text evidence="6">The sequence shown here is derived from an EMBL/GenBank/DDBJ whole genome shotgun (WGS) entry which is preliminary data.</text>
</comment>
<evidence type="ECO:0000256" key="3">
    <source>
        <dbReference type="ARBA" id="ARBA00011233"/>
    </source>
</evidence>
<dbReference type="InterPro" id="IPR031338">
    <property type="entry name" value="KDPG/KHG_AS_2"/>
</dbReference>
<reference evidence="7" key="1">
    <citation type="journal article" date="2019" name="Int. J. Syst. Evol. Microbiol.">
        <title>The Global Catalogue of Microorganisms (GCM) 10K type strain sequencing project: providing services to taxonomists for standard genome sequencing and annotation.</title>
        <authorList>
            <consortium name="The Broad Institute Genomics Platform"/>
            <consortium name="The Broad Institute Genome Sequencing Center for Infectious Disease"/>
            <person name="Wu L."/>
            <person name="Ma J."/>
        </authorList>
    </citation>
    <scope>NUCLEOTIDE SEQUENCE [LARGE SCALE GENOMIC DNA]</scope>
    <source>
        <strain evidence="7">CCUG 60023</strain>
    </source>
</reference>
<evidence type="ECO:0000313" key="6">
    <source>
        <dbReference type="EMBL" id="MFD0915022.1"/>
    </source>
</evidence>
<dbReference type="CDD" id="cd00452">
    <property type="entry name" value="KDPG_aldolase"/>
    <property type="match status" value="1"/>
</dbReference>
<comment type="subunit">
    <text evidence="3">Homotrimer.</text>
</comment>
<keyword evidence="5" id="KW-0119">Carbohydrate metabolism</keyword>
<dbReference type="EMBL" id="JBHTJV010000002">
    <property type="protein sequence ID" value="MFD0915022.1"/>
    <property type="molecule type" value="Genomic_DNA"/>
</dbReference>
<evidence type="ECO:0000256" key="2">
    <source>
        <dbReference type="ARBA" id="ARBA00006906"/>
    </source>
</evidence>
<accession>A0ABW3FBT1</accession>
<organism evidence="6 7">
    <name type="scientific">Pseudahrensia aquimaris</name>
    <dbReference type="NCBI Taxonomy" id="744461"/>
    <lineage>
        <taxon>Bacteria</taxon>
        <taxon>Pseudomonadati</taxon>
        <taxon>Pseudomonadota</taxon>
        <taxon>Alphaproteobacteria</taxon>
        <taxon>Hyphomicrobiales</taxon>
        <taxon>Ahrensiaceae</taxon>
        <taxon>Pseudahrensia</taxon>
    </lineage>
</organism>
<dbReference type="PANTHER" id="PTHR30246:SF1">
    <property type="entry name" value="2-DEHYDRO-3-DEOXY-6-PHOSPHOGALACTONATE ALDOLASE-RELATED"/>
    <property type="match status" value="1"/>
</dbReference>
<evidence type="ECO:0000256" key="5">
    <source>
        <dbReference type="ARBA" id="ARBA00023277"/>
    </source>
</evidence>
<dbReference type="PROSITE" id="PS00160">
    <property type="entry name" value="ALDOLASE_KDPG_KHG_2"/>
    <property type="match status" value="1"/>
</dbReference>
<protein>
    <submittedName>
        <fullName evidence="6">2-dehydro-3-deoxy-6-phosphogalactonate aldolase</fullName>
        <ecNumber evidence="6">4.1.2.21</ecNumber>
    </submittedName>
</protein>
<comment type="similarity">
    <text evidence="2">Belongs to the KHG/KDPG aldolase family.</text>
</comment>
<name>A0ABW3FBT1_9HYPH</name>
<evidence type="ECO:0000256" key="4">
    <source>
        <dbReference type="ARBA" id="ARBA00023239"/>
    </source>
</evidence>
<keyword evidence="7" id="KW-1185">Reference proteome</keyword>
<dbReference type="InterPro" id="IPR000887">
    <property type="entry name" value="Aldlse_KDPG_KHG"/>
</dbReference>
<proteinExistence type="inferred from homology"/>
<dbReference type="InterPro" id="IPR013785">
    <property type="entry name" value="Aldolase_TIM"/>
</dbReference>
<dbReference type="SUPFAM" id="SSF51569">
    <property type="entry name" value="Aldolase"/>
    <property type="match status" value="1"/>
</dbReference>
<evidence type="ECO:0000256" key="1">
    <source>
        <dbReference type="ARBA" id="ARBA00004761"/>
    </source>
</evidence>
<sequence length="208" mass="21523">MTHPATAQHRPLVAILRGVKPDDVVAIGAALWDAGIGMIEVPLNSPQPLQSIRVLADAMGERALIGAGTVLTVEQADEVFEAGGRLIVSPNMREDVIRRTVERDGVSFPGVFTPTEAFAALDAGAHGLKFFPASIHGPDGIKAIKAVLPPDCPVYAVGGVSVPTIGEWLAAGTNGFGIGSNIFKPGWGAKQVGEHARAFVAAYDAAVG</sequence>
<dbReference type="Pfam" id="PF01081">
    <property type="entry name" value="Aldolase"/>
    <property type="match status" value="1"/>
</dbReference>
<dbReference type="PANTHER" id="PTHR30246">
    <property type="entry name" value="2-KETO-3-DEOXY-6-PHOSPHOGLUCONATE ALDOLASE"/>
    <property type="match status" value="1"/>
</dbReference>
<dbReference type="Gene3D" id="3.20.20.70">
    <property type="entry name" value="Aldolase class I"/>
    <property type="match status" value="1"/>
</dbReference>